<evidence type="ECO:0000313" key="2">
    <source>
        <dbReference type="EMBL" id="PZD72463.1"/>
    </source>
</evidence>
<dbReference type="Proteomes" id="UP000248857">
    <property type="component" value="Unassembled WGS sequence"/>
</dbReference>
<evidence type="ECO:0000256" key="1">
    <source>
        <dbReference type="SAM" id="MobiDB-lite"/>
    </source>
</evidence>
<gene>
    <name evidence="2" type="ORF">C1752_03663</name>
</gene>
<proteinExistence type="predicted"/>
<comment type="caution">
    <text evidence="2">The sequence shown here is derived from an EMBL/GenBank/DDBJ whole genome shotgun (WGS) entry which is preliminary data.</text>
</comment>
<protein>
    <submittedName>
        <fullName evidence="2">Uncharacterized protein</fullName>
    </submittedName>
</protein>
<keyword evidence="3" id="KW-1185">Reference proteome</keyword>
<evidence type="ECO:0000313" key="3">
    <source>
        <dbReference type="Proteomes" id="UP000248857"/>
    </source>
</evidence>
<organism evidence="2 3">
    <name type="scientific">Acaryochloris thomasi RCC1774</name>
    <dbReference type="NCBI Taxonomy" id="1764569"/>
    <lineage>
        <taxon>Bacteria</taxon>
        <taxon>Bacillati</taxon>
        <taxon>Cyanobacteriota</taxon>
        <taxon>Cyanophyceae</taxon>
        <taxon>Acaryochloridales</taxon>
        <taxon>Acaryochloridaceae</taxon>
        <taxon>Acaryochloris</taxon>
        <taxon>Acaryochloris thomasi</taxon>
    </lineage>
</organism>
<name>A0A2W1JFG9_9CYAN</name>
<sequence>MYSQFRTQYPMGSLTSELVHMQQGHYVVRAIVQVGEVTLATGLSAAETVEQAEDQARSRALVVLGIESGYAHLLDQPEPPPAQLNPASQENELELSLSGQPPAWEDPVEMASEFLDPEPVATSKARNGRRRSTKKAAPPAADPIDLSDIIAQTDVELKRLGWTNTQGRQYLEQTYNKRSRQQLTDEELLEFLQTLQDQPVAEPPF</sequence>
<dbReference type="OrthoDB" id="482635at2"/>
<dbReference type="AlphaFoldDB" id="A0A2W1JFG9"/>
<dbReference type="EMBL" id="PQWO01000010">
    <property type="protein sequence ID" value="PZD72463.1"/>
    <property type="molecule type" value="Genomic_DNA"/>
</dbReference>
<feature type="region of interest" description="Disordered" evidence="1">
    <location>
        <begin position="72"/>
        <end position="141"/>
    </location>
</feature>
<accession>A0A2W1JFG9</accession>
<reference evidence="2 3" key="1">
    <citation type="journal article" date="2018" name="Sci. Rep.">
        <title>A novel species of the marine cyanobacterium Acaryochloris with a unique pigment content and lifestyle.</title>
        <authorList>
            <person name="Partensky F."/>
            <person name="Six C."/>
            <person name="Ratin M."/>
            <person name="Garczarek L."/>
            <person name="Vaulot D."/>
            <person name="Probert I."/>
            <person name="Calteau A."/>
            <person name="Gourvil P."/>
            <person name="Marie D."/>
            <person name="Grebert T."/>
            <person name="Bouchier C."/>
            <person name="Le Panse S."/>
            <person name="Gachenot M."/>
            <person name="Rodriguez F."/>
            <person name="Garrido J.L."/>
        </authorList>
    </citation>
    <scope>NUCLEOTIDE SEQUENCE [LARGE SCALE GENOMIC DNA]</scope>
    <source>
        <strain evidence="2 3">RCC1774</strain>
    </source>
</reference>